<accession>A0A7W7CAG4</accession>
<evidence type="ECO:0000313" key="4">
    <source>
        <dbReference type="EMBL" id="MBB4677387.1"/>
    </source>
</evidence>
<gene>
    <name evidence="4" type="ORF">HNR67_003505</name>
</gene>
<dbReference type="InterPro" id="IPR029058">
    <property type="entry name" value="AB_hydrolase_fold"/>
</dbReference>
<feature type="chain" id="PRO_5039678037" evidence="2">
    <location>
        <begin position="28"/>
        <end position="341"/>
    </location>
</feature>
<evidence type="ECO:0000313" key="5">
    <source>
        <dbReference type="Proteomes" id="UP000533598"/>
    </source>
</evidence>
<dbReference type="SUPFAM" id="SSF53474">
    <property type="entry name" value="alpha/beta-Hydrolases"/>
    <property type="match status" value="1"/>
</dbReference>
<dbReference type="RefSeq" id="WP_185003343.1">
    <property type="nucleotide sequence ID" value="NZ_BAAAUI010000035.1"/>
</dbReference>
<evidence type="ECO:0000256" key="1">
    <source>
        <dbReference type="ARBA" id="ARBA00022801"/>
    </source>
</evidence>
<sequence length="341" mass="35142">MTTRSVVAATLTCVLAGALLLPGGVAAADPAATCVPHDVAVSTLTVTGTMHGTLCLPDGPAPGTVLLLVPGATYNSVYWDFPYQPETYSFVRAMTAAGHATFAVDRLGTGGSTRPLSAQLTTLTQAAAVHDVVQALRAGEVGGHAFDQVVLGGHSLGSAIAIVEAATFHDVDALLVTGASHVVNAVNAAVLLSTHLRSVALDPGFPHHDPGYLTTVPGHRDAAFHAPDPVDPQVLAADEASRDVVSATEAPDGLGLGFLAPYSALVTVPVLVAIGERDKYFCGLLLPQCTTAALQLRENVHYPLAPSVRTYVLPTAGHSFNLNPDAPVLHAEVLDWVNSVV</sequence>
<feature type="domain" description="AB hydrolase-1" evidence="3">
    <location>
        <begin position="66"/>
        <end position="326"/>
    </location>
</feature>
<protein>
    <submittedName>
        <fullName evidence="4">Pimeloyl-ACP methyl ester carboxylesterase</fullName>
    </submittedName>
</protein>
<dbReference type="Proteomes" id="UP000533598">
    <property type="component" value="Unassembled WGS sequence"/>
</dbReference>
<dbReference type="InterPro" id="IPR050266">
    <property type="entry name" value="AB_hydrolase_sf"/>
</dbReference>
<feature type="signal peptide" evidence="2">
    <location>
        <begin position="1"/>
        <end position="27"/>
    </location>
</feature>
<dbReference type="GO" id="GO:0016787">
    <property type="term" value="F:hydrolase activity"/>
    <property type="evidence" value="ECO:0007669"/>
    <property type="project" value="UniProtKB-KW"/>
</dbReference>
<keyword evidence="2" id="KW-0732">Signal</keyword>
<dbReference type="PANTHER" id="PTHR43798">
    <property type="entry name" value="MONOACYLGLYCEROL LIPASE"/>
    <property type="match status" value="1"/>
</dbReference>
<dbReference type="GO" id="GO:0016020">
    <property type="term" value="C:membrane"/>
    <property type="evidence" value="ECO:0007669"/>
    <property type="project" value="TreeGrafter"/>
</dbReference>
<dbReference type="AlphaFoldDB" id="A0A7W7CAG4"/>
<dbReference type="Pfam" id="PF12697">
    <property type="entry name" value="Abhydrolase_6"/>
    <property type="match status" value="1"/>
</dbReference>
<keyword evidence="5" id="KW-1185">Reference proteome</keyword>
<dbReference type="EMBL" id="JACHMH010000001">
    <property type="protein sequence ID" value="MBB4677387.1"/>
    <property type="molecule type" value="Genomic_DNA"/>
</dbReference>
<keyword evidence="1" id="KW-0378">Hydrolase</keyword>
<dbReference type="Gene3D" id="3.40.50.1820">
    <property type="entry name" value="alpha/beta hydrolase"/>
    <property type="match status" value="1"/>
</dbReference>
<name>A0A7W7CAG4_9PSEU</name>
<reference evidence="4 5" key="1">
    <citation type="submission" date="2020-08" db="EMBL/GenBank/DDBJ databases">
        <title>Sequencing the genomes of 1000 actinobacteria strains.</title>
        <authorList>
            <person name="Klenk H.-P."/>
        </authorList>
    </citation>
    <scope>NUCLEOTIDE SEQUENCE [LARGE SCALE GENOMIC DNA]</scope>
    <source>
        <strain evidence="4 5">DSM 44230</strain>
    </source>
</reference>
<evidence type="ECO:0000259" key="3">
    <source>
        <dbReference type="Pfam" id="PF12697"/>
    </source>
</evidence>
<organism evidence="4 5">
    <name type="scientific">Crossiella cryophila</name>
    <dbReference type="NCBI Taxonomy" id="43355"/>
    <lineage>
        <taxon>Bacteria</taxon>
        <taxon>Bacillati</taxon>
        <taxon>Actinomycetota</taxon>
        <taxon>Actinomycetes</taxon>
        <taxon>Pseudonocardiales</taxon>
        <taxon>Pseudonocardiaceae</taxon>
        <taxon>Crossiella</taxon>
    </lineage>
</organism>
<dbReference type="PANTHER" id="PTHR43798:SF31">
    <property type="entry name" value="AB HYDROLASE SUPERFAMILY PROTEIN YCLE"/>
    <property type="match status" value="1"/>
</dbReference>
<dbReference type="InterPro" id="IPR000073">
    <property type="entry name" value="AB_hydrolase_1"/>
</dbReference>
<comment type="caution">
    <text evidence="4">The sequence shown here is derived from an EMBL/GenBank/DDBJ whole genome shotgun (WGS) entry which is preliminary data.</text>
</comment>
<evidence type="ECO:0000256" key="2">
    <source>
        <dbReference type="SAM" id="SignalP"/>
    </source>
</evidence>
<proteinExistence type="predicted"/>